<feature type="region of interest" description="Disordered" evidence="1">
    <location>
        <begin position="224"/>
        <end position="247"/>
    </location>
</feature>
<sequence>MSSPSSKNTNNKPIRSTSLSNRLSKLRGNNSSGQNSANSSVNGKLTSPSLSFEDPLLQQQQQQQHQQQQQQPLSEFPDPTLLPAPSISTNDTTPVPSPQPFKSIQNNSTIKVPELKLTRPTLDYFSDPSFDDNNNNDNFFDSIEPDQKNFGVAINKTKSPSMSYALKLQNLNNGNSSPNNGVCTGDVSANGSPIGSPVLQPLGSSLPESSPMTSRRRFSLKLFRNNNNNNSNDSLDEQVSQNNSYNSNGNFGKFIRYK</sequence>
<name>A0A9W6T2L9_CANBO</name>
<keyword evidence="3" id="KW-1185">Reference proteome</keyword>
<feature type="compositionally biased region" description="Low complexity" evidence="1">
    <location>
        <begin position="58"/>
        <end position="71"/>
    </location>
</feature>
<protein>
    <submittedName>
        <fullName evidence="2">Unnamed protein product</fullName>
    </submittedName>
</protein>
<feature type="compositionally biased region" description="Low complexity" evidence="1">
    <location>
        <begin position="28"/>
        <end position="43"/>
    </location>
</feature>
<comment type="caution">
    <text evidence="2">The sequence shown here is derived from an EMBL/GenBank/DDBJ whole genome shotgun (WGS) entry which is preliminary data.</text>
</comment>
<feature type="region of interest" description="Disordered" evidence="1">
    <location>
        <begin position="194"/>
        <end position="213"/>
    </location>
</feature>
<evidence type="ECO:0000256" key="1">
    <source>
        <dbReference type="SAM" id="MobiDB-lite"/>
    </source>
</evidence>
<accession>A0A9W6T2L9</accession>
<evidence type="ECO:0000313" key="3">
    <source>
        <dbReference type="Proteomes" id="UP001165120"/>
    </source>
</evidence>
<organism evidence="2 3">
    <name type="scientific">Candida boidinii</name>
    <name type="common">Yeast</name>
    <dbReference type="NCBI Taxonomy" id="5477"/>
    <lineage>
        <taxon>Eukaryota</taxon>
        <taxon>Fungi</taxon>
        <taxon>Dikarya</taxon>
        <taxon>Ascomycota</taxon>
        <taxon>Saccharomycotina</taxon>
        <taxon>Pichiomycetes</taxon>
        <taxon>Pichiales</taxon>
        <taxon>Pichiaceae</taxon>
        <taxon>Ogataea</taxon>
        <taxon>Ogataea/Candida clade</taxon>
    </lineage>
</organism>
<feature type="compositionally biased region" description="Polar residues" evidence="1">
    <location>
        <begin position="14"/>
        <end position="23"/>
    </location>
</feature>
<dbReference type="Proteomes" id="UP001165120">
    <property type="component" value="Unassembled WGS sequence"/>
</dbReference>
<feature type="compositionally biased region" description="Polar residues" evidence="1">
    <location>
        <begin position="202"/>
        <end position="213"/>
    </location>
</feature>
<proteinExistence type="predicted"/>
<feature type="compositionally biased region" description="Polar residues" evidence="1">
    <location>
        <begin position="86"/>
        <end position="107"/>
    </location>
</feature>
<evidence type="ECO:0000313" key="2">
    <source>
        <dbReference type="EMBL" id="GME72867.1"/>
    </source>
</evidence>
<dbReference type="EMBL" id="BSXN01001383">
    <property type="protein sequence ID" value="GME72867.1"/>
    <property type="molecule type" value="Genomic_DNA"/>
</dbReference>
<feature type="region of interest" description="Disordered" evidence="1">
    <location>
        <begin position="1"/>
        <end position="107"/>
    </location>
</feature>
<reference evidence="2" key="1">
    <citation type="submission" date="2023-04" db="EMBL/GenBank/DDBJ databases">
        <title>Candida boidinii NBRC 10035.</title>
        <authorList>
            <person name="Ichikawa N."/>
            <person name="Sato H."/>
            <person name="Tonouchi N."/>
        </authorList>
    </citation>
    <scope>NUCLEOTIDE SEQUENCE</scope>
    <source>
        <strain evidence="2">NBRC 10035</strain>
    </source>
</reference>
<dbReference type="AlphaFoldDB" id="A0A9W6T2L9"/>
<gene>
    <name evidence="2" type="ORF">Cboi02_000379300</name>
</gene>
<feature type="compositionally biased region" description="Polar residues" evidence="1">
    <location>
        <begin position="237"/>
        <end position="247"/>
    </location>
</feature>
<feature type="compositionally biased region" description="Low complexity" evidence="1">
    <location>
        <begin position="224"/>
        <end position="233"/>
    </location>
</feature>
<feature type="compositionally biased region" description="Low complexity" evidence="1">
    <location>
        <begin position="1"/>
        <end position="13"/>
    </location>
</feature>